<sequence length="248" mass="27389">MARQKGLLIIEGTIGGLNFYLRKGEPLVRAAGGGFTAEAIRKSPSMERTRENYSEFSGCMKTVKHFKMAMVSFLRLFKDGTMHQRLVSLMTQIKDSDVVSTRGSRHVGQGVLTEAGKALLRGYVYTPGPTLEYVLGQPYSFQWDGVGFSIPNFSMKAVRFPKGATHLELQVAAMRFEFSTYASAFVTGEPLVLGKNEVISSIALAPTSFPDGEGTAIGLVFLRFYQEVNGVRHAFKEEKYVVMEGVFV</sequence>
<reference evidence="1" key="1">
    <citation type="journal article" date="2014" name="Int. J. Syst. Evol. Microbiol.">
        <title>Complete genome sequence of Corynebacterium casei LMG S-19264T (=DSM 44701T), isolated from a smear-ripened cheese.</title>
        <authorList>
            <consortium name="US DOE Joint Genome Institute (JGI-PGF)"/>
            <person name="Walter F."/>
            <person name="Albersmeier A."/>
            <person name="Kalinowski J."/>
            <person name="Ruckert C."/>
        </authorList>
    </citation>
    <scope>NUCLEOTIDE SEQUENCE</scope>
    <source>
        <strain evidence="1">CGMCC 1.12506</strain>
    </source>
</reference>
<comment type="caution">
    <text evidence="1">The sequence shown here is derived from an EMBL/GenBank/DDBJ whole genome shotgun (WGS) entry which is preliminary data.</text>
</comment>
<evidence type="ECO:0000313" key="1">
    <source>
        <dbReference type="EMBL" id="GGD36317.1"/>
    </source>
</evidence>
<name>A0A917DH22_9FLAO</name>
<evidence type="ECO:0000313" key="2">
    <source>
        <dbReference type="Proteomes" id="UP000625735"/>
    </source>
</evidence>
<dbReference type="EMBL" id="BMFG01000018">
    <property type="protein sequence ID" value="GGD36317.1"/>
    <property type="molecule type" value="Genomic_DNA"/>
</dbReference>
<keyword evidence="2" id="KW-1185">Reference proteome</keyword>
<protein>
    <submittedName>
        <fullName evidence="1">Uncharacterized protein</fullName>
    </submittedName>
</protein>
<dbReference type="Proteomes" id="UP000625735">
    <property type="component" value="Unassembled WGS sequence"/>
</dbReference>
<gene>
    <name evidence="1" type="ORF">GCM10011343_27700</name>
</gene>
<accession>A0A917DH22</accession>
<proteinExistence type="predicted"/>
<organism evidence="1 2">
    <name type="scientific">Flavobacterium orientale</name>
    <dbReference type="NCBI Taxonomy" id="1756020"/>
    <lineage>
        <taxon>Bacteria</taxon>
        <taxon>Pseudomonadati</taxon>
        <taxon>Bacteroidota</taxon>
        <taxon>Flavobacteriia</taxon>
        <taxon>Flavobacteriales</taxon>
        <taxon>Flavobacteriaceae</taxon>
        <taxon>Flavobacterium</taxon>
    </lineage>
</organism>
<dbReference type="RefSeq" id="WP_188363208.1">
    <property type="nucleotide sequence ID" value="NZ_BMFG01000018.1"/>
</dbReference>
<reference evidence="1" key="2">
    <citation type="submission" date="2020-09" db="EMBL/GenBank/DDBJ databases">
        <authorList>
            <person name="Sun Q."/>
            <person name="Zhou Y."/>
        </authorList>
    </citation>
    <scope>NUCLEOTIDE SEQUENCE</scope>
    <source>
        <strain evidence="1">CGMCC 1.12506</strain>
    </source>
</reference>
<dbReference type="AlphaFoldDB" id="A0A917DH22"/>